<comment type="caution">
    <text evidence="1">The sequence shown here is derived from an EMBL/GenBank/DDBJ whole genome shotgun (WGS) entry which is preliminary data.</text>
</comment>
<accession>A0ABS8N826</accession>
<dbReference type="Proteomes" id="UP001165422">
    <property type="component" value="Unassembled WGS sequence"/>
</dbReference>
<reference evidence="1" key="1">
    <citation type="submission" date="2021-11" db="EMBL/GenBank/DDBJ databases">
        <authorList>
            <person name="Qingchun L."/>
            <person name="Dong Z."/>
            <person name="Zongwei Q."/>
            <person name="Jia Z."/>
            <person name="Duotao L."/>
        </authorList>
    </citation>
    <scope>NUCLEOTIDE SEQUENCE</scope>
    <source>
        <strain evidence="1">WLY-B-L2</strain>
    </source>
</reference>
<sequence>MKKYSALIIDLKKSRSYEHFDRINLQNYIKNTILILNKIFANVLELNVVFSAGDEVQGLFSSPQAAYLYLRLFNMLIFPVEIRAGIGVGEWSVRIDSGISTEQDGSAYHNARYAINNVEDSLGYSILLFSKSQNDIYINSAISTAAILVKNQSQYQNELFLLSELMYPIDINGALKFNNFEELNSLIAQKNQIGYYVRWKSSRNIQKYPLSVPMDFSFGCNPINALADEEQFYVSSGKVKGLPAKLAKLLGTSRQNMDKSIRAGNIYQARNSAIVALKLMNQYISEERQW</sequence>
<evidence type="ECO:0000313" key="2">
    <source>
        <dbReference type="Proteomes" id="UP001165422"/>
    </source>
</evidence>
<evidence type="ECO:0000313" key="1">
    <source>
        <dbReference type="EMBL" id="MCC9295952.1"/>
    </source>
</evidence>
<dbReference type="InterPro" id="IPR032580">
    <property type="entry name" value="SatD"/>
</dbReference>
<keyword evidence="2" id="KW-1185">Reference proteome</keyword>
<dbReference type="EMBL" id="JAJJPB010000020">
    <property type="protein sequence ID" value="MCC9295952.1"/>
    <property type="molecule type" value="Genomic_DNA"/>
</dbReference>
<dbReference type="RefSeq" id="WP_229981751.1">
    <property type="nucleotide sequence ID" value="NZ_JAJJPB010000020.1"/>
</dbReference>
<protein>
    <submittedName>
        <fullName evidence="1">SatD family protein</fullName>
    </submittedName>
</protein>
<gene>
    <name evidence="1" type="ORF">LN736_13885</name>
</gene>
<proteinExistence type="predicted"/>
<dbReference type="Pfam" id="PF16264">
    <property type="entry name" value="SatD"/>
    <property type="match status" value="1"/>
</dbReference>
<organism evidence="1 2">
    <name type="scientific">Clostridium aromativorans</name>
    <dbReference type="NCBI Taxonomy" id="2836848"/>
    <lineage>
        <taxon>Bacteria</taxon>
        <taxon>Bacillati</taxon>
        <taxon>Bacillota</taxon>
        <taxon>Clostridia</taxon>
        <taxon>Eubacteriales</taxon>
        <taxon>Clostridiaceae</taxon>
        <taxon>Clostridium</taxon>
    </lineage>
</organism>
<name>A0ABS8N826_9CLOT</name>